<dbReference type="SMART" id="SM00060">
    <property type="entry name" value="FN3"/>
    <property type="match status" value="3"/>
</dbReference>
<accession>A0A4Y8QAZ6</accession>
<evidence type="ECO:0000256" key="1">
    <source>
        <dbReference type="SAM" id="SignalP"/>
    </source>
</evidence>
<dbReference type="Pfam" id="PF00942">
    <property type="entry name" value="CBM_3"/>
    <property type="match status" value="1"/>
</dbReference>
<dbReference type="InterPro" id="IPR008965">
    <property type="entry name" value="CBM2/CBM3_carb-bd_dom_sf"/>
</dbReference>
<dbReference type="PANTHER" id="PTHR24099">
    <property type="entry name" value="E3 UBIQUITIN-PROTEIN LIGASE TRIM36-RELATED"/>
    <property type="match status" value="1"/>
</dbReference>
<dbReference type="InterPro" id="IPR017853">
    <property type="entry name" value="GH"/>
</dbReference>
<dbReference type="InterPro" id="IPR001956">
    <property type="entry name" value="CBM3"/>
</dbReference>
<dbReference type="GO" id="GO:0030248">
    <property type="term" value="F:cellulose binding"/>
    <property type="evidence" value="ECO:0007669"/>
    <property type="project" value="InterPro"/>
</dbReference>
<dbReference type="GO" id="GO:0005975">
    <property type="term" value="P:carbohydrate metabolic process"/>
    <property type="evidence" value="ECO:0007669"/>
    <property type="project" value="InterPro"/>
</dbReference>
<dbReference type="Proteomes" id="UP000298246">
    <property type="component" value="Unassembled WGS sequence"/>
</dbReference>
<dbReference type="SUPFAM" id="SSF49265">
    <property type="entry name" value="Fibronectin type III"/>
    <property type="match status" value="2"/>
</dbReference>
<dbReference type="SUPFAM" id="SSF51445">
    <property type="entry name" value="(Trans)glycosidases"/>
    <property type="match status" value="1"/>
</dbReference>
<dbReference type="InterPro" id="IPR013783">
    <property type="entry name" value="Ig-like_fold"/>
</dbReference>
<feature type="domain" description="Fibronectin type-III" evidence="2">
    <location>
        <begin position="488"/>
        <end position="574"/>
    </location>
</feature>
<dbReference type="OrthoDB" id="9803686at2"/>
<dbReference type="PANTHER" id="PTHR24099:SF11">
    <property type="entry name" value="FIBRONECTIN TYPE III DOMAIN-CONTAINING 3BA-RELATED"/>
    <property type="match status" value="1"/>
</dbReference>
<dbReference type="PROSITE" id="PS51172">
    <property type="entry name" value="CBM3"/>
    <property type="match status" value="1"/>
</dbReference>
<dbReference type="Gene3D" id="2.60.40.1180">
    <property type="entry name" value="Golgi alpha-mannosidase II"/>
    <property type="match status" value="1"/>
</dbReference>
<dbReference type="Gene3D" id="3.20.20.80">
    <property type="entry name" value="Glycosidases"/>
    <property type="match status" value="1"/>
</dbReference>
<dbReference type="PROSITE" id="PS50853">
    <property type="entry name" value="FN3"/>
    <property type="match status" value="3"/>
</dbReference>
<dbReference type="Pfam" id="PF00041">
    <property type="entry name" value="fn3"/>
    <property type="match status" value="2"/>
</dbReference>
<comment type="caution">
    <text evidence="4">The sequence shown here is derived from an EMBL/GenBank/DDBJ whole genome shotgun (WGS) entry which is preliminary data.</text>
</comment>
<dbReference type="SUPFAM" id="SSF49384">
    <property type="entry name" value="Carbohydrate-binding domain"/>
    <property type="match status" value="1"/>
</dbReference>
<reference evidence="4 5" key="1">
    <citation type="submission" date="2017-03" db="EMBL/GenBank/DDBJ databases">
        <title>Isolation of Levoglucosan Utilizing Bacteria.</title>
        <authorList>
            <person name="Arya A.S."/>
        </authorList>
    </citation>
    <scope>NUCLEOTIDE SEQUENCE [LARGE SCALE GENOMIC DNA]</scope>
    <source>
        <strain evidence="4 5">MEC069</strain>
    </source>
</reference>
<keyword evidence="5" id="KW-1185">Reference proteome</keyword>
<evidence type="ECO:0000313" key="4">
    <source>
        <dbReference type="EMBL" id="TFE91778.1"/>
    </source>
</evidence>
<dbReference type="InterPro" id="IPR036116">
    <property type="entry name" value="FN3_sf"/>
</dbReference>
<organism evidence="4 5">
    <name type="scientific">Paenibacillus athensensis</name>
    <dbReference type="NCBI Taxonomy" id="1967502"/>
    <lineage>
        <taxon>Bacteria</taxon>
        <taxon>Bacillati</taxon>
        <taxon>Bacillota</taxon>
        <taxon>Bacilli</taxon>
        <taxon>Bacillales</taxon>
        <taxon>Paenibacillaceae</taxon>
        <taxon>Paenibacillus</taxon>
    </lineage>
</organism>
<protein>
    <submittedName>
        <fullName evidence="4">Uncharacterized protein</fullName>
    </submittedName>
</protein>
<feature type="domain" description="CBM3" evidence="3">
    <location>
        <begin position="248"/>
        <end position="398"/>
    </location>
</feature>
<dbReference type="CDD" id="cd00063">
    <property type="entry name" value="FN3"/>
    <property type="match status" value="3"/>
</dbReference>
<dbReference type="InterPro" id="IPR003961">
    <property type="entry name" value="FN3_dom"/>
</dbReference>
<proteinExistence type="predicted"/>
<feature type="domain" description="Fibronectin type-III" evidence="2">
    <location>
        <begin position="402"/>
        <end position="486"/>
    </location>
</feature>
<dbReference type="Pfam" id="PF12891">
    <property type="entry name" value="Glyco_hydro_44"/>
    <property type="match status" value="1"/>
</dbReference>
<feature type="signal peptide" evidence="1">
    <location>
        <begin position="1"/>
        <end position="35"/>
    </location>
</feature>
<dbReference type="Gene3D" id="2.60.40.710">
    <property type="entry name" value="Endoglucanase-like"/>
    <property type="match status" value="1"/>
</dbReference>
<sequence length="1092" mass="116509">MSGFEKKKKGRWPALMLAAVLLLGSMGLSGTHASADDTAPAVVTTAAVSARSVDAGGSASVTVQIDMEQAADLLVDVEIFDPQMNKVHQAFIDNIAVEAGVTRSLPFTWQVPAQAAVGTYTISIGIFGAGWNGMYDWHAGAATFQVGAGNGGGNSGGDGGGNPTLPAPGGLTAAAASDAVALSWNAVSGATGYEVEADGTVAAQVADAAYTHSGLTPDTAHSYRVRAVDAGGPGAWSAPLAVRTALAPGSSPVKMTVKTGTSASTQMISPEFEFYNITGQPIALNTLKLRYYFTINGEKPLAIGFWATTAAANVTTRFVKMPIPSAAADYYLEIGFTEGAGQLNPGAKAGVYTWINKEGWTSFTQTDDFSFINSATYAETSRTPVYMNGTLVGGSEPELLDIPAFPVNVAAVPADTSVTLSWDAVAGADSYEVLADGTLNENVQTAAFTDAYLKSGTRHTYQVRSRKGANVSLWSQPLTVKTTGQQNLPAPINVRATTGEQQIALSWNAVPEEITGYELEVDGQLVDNGLATSYMHSGLTGGTSHTYRVRAKDGATSGVWSELLRLNTVFTPSGPFNVSFTVDPEAERAPISPYIYGTNDDLTDTEGFTARRIGGNRLSTYNWENNASNAGTDWMQSSDGFVPWYYGGVPTSDVGIPGIGITAFHEKSLQKQAYSLITLPTAGYVANDLNGPVDASEKAPSSRWVEVKPAKGAPFSLTPDLNDNVVYEDELVNLLVSKFGDATSPTGIHGYEIDNEPGLWNDTHPLMHPNKPGSAEVLNKGIALAKAVKAVDPAAEMFGPVSYGLSEMLNMQASDDWNTVKGNYAWYVDYYLDKMRVESQKEGKRLLDVFDLHWYPEISGGGIRITRSDANDNIEANKARIQAPRSLWDPSFTENSWIGTWYSAFLPLIPRMQQSIDAFNPGTKLAITEYNYGGESHVSGGMATADVLGIFGKYGVYLGSYWKMVNNTSAAPYTSAAFKIYNNYDGSGAKYGDTKVKADTSDIDNSSIYGSVFKDSNNKLHLIVINKNYDYPMTAQLQIGGSQTYTSGRVWAFDQSSPTITERAPITAISGNQLNYEIPPLTVCHIVLDAQP</sequence>
<evidence type="ECO:0000259" key="3">
    <source>
        <dbReference type="PROSITE" id="PS51172"/>
    </source>
</evidence>
<dbReference type="InterPro" id="IPR036966">
    <property type="entry name" value="CBM3_sf"/>
</dbReference>
<name>A0A4Y8QAZ6_9BACL</name>
<dbReference type="Gene3D" id="2.60.40.10">
    <property type="entry name" value="Immunoglobulins"/>
    <property type="match status" value="3"/>
</dbReference>
<dbReference type="SMART" id="SM01067">
    <property type="entry name" value="CBM_3"/>
    <property type="match status" value="1"/>
</dbReference>
<dbReference type="RefSeq" id="WP_134748623.1">
    <property type="nucleotide sequence ID" value="NZ_MYFO02000001.1"/>
</dbReference>
<dbReference type="InterPro" id="IPR024745">
    <property type="entry name" value="GH44_cat"/>
</dbReference>
<dbReference type="EMBL" id="MYFO01000001">
    <property type="protein sequence ID" value="TFE91778.1"/>
    <property type="molecule type" value="Genomic_DNA"/>
</dbReference>
<gene>
    <name evidence="4" type="ORF">B5M42_00625</name>
</gene>
<feature type="domain" description="Fibronectin type-III" evidence="2">
    <location>
        <begin position="167"/>
        <end position="247"/>
    </location>
</feature>
<keyword evidence="1" id="KW-0732">Signal</keyword>
<feature type="chain" id="PRO_5021482048" evidence="1">
    <location>
        <begin position="36"/>
        <end position="1092"/>
    </location>
</feature>
<evidence type="ECO:0000259" key="2">
    <source>
        <dbReference type="PROSITE" id="PS50853"/>
    </source>
</evidence>
<evidence type="ECO:0000313" key="5">
    <source>
        <dbReference type="Proteomes" id="UP000298246"/>
    </source>
</evidence>
<dbReference type="AlphaFoldDB" id="A0A4Y8QAZ6"/>
<dbReference type="InterPro" id="IPR050617">
    <property type="entry name" value="E3_ligase_FN3/SPRY"/>
</dbReference>
<dbReference type="SUPFAM" id="SSF51011">
    <property type="entry name" value="Glycosyl hydrolase domain"/>
    <property type="match status" value="1"/>
</dbReference>
<dbReference type="InterPro" id="IPR013780">
    <property type="entry name" value="Glyco_hydro_b"/>
</dbReference>